<sequence length="1070" mass="120649">MIPINHIINENSVKNIFKFIVPSGSFQGEYVINKPDGWDDVDSIVNIDDELLFVKDFIIGENTKLKFYQYSNKIAYDVLFNVNQEQSGDGRVIFKWLAIKEGVEYDLLKDNFEVNMNKYKNTLENNTFVIDVELIKSEAQNKLFNRDDVTIDLFGTKDIDENVITPVETFPIGYKKGDKKLSNFYSYDISQLQNVVVQSNDHFLSFSRSDEYGFGDNTNDFCGVKYTVFYAIDQGPFVSTNISLKKLQVEISNLHVKFTKSGGGAPYVKLQAYINGAGENKKIDLQANGELIDSVEKTEGGVTYSEIKIDNVQFGLPSPNENLRSGQSLSFYFHSDDFFVFESVKTNTSIELTTNMESPLVRTTGIRIIDAIKQVVKNYTSSGLSVLSNYLGFGGTYYDTSISTGVFLRGLPETYTVGQKIKTSFKSMVTEGAAKLLSLGYDVLNSNVIIEDTAYFFKDVKVYDLSNKLYLQEGYSVENDKDVVFNTMIFGSKKYSKNVKDDIQNFITSAEFTTPIITTKNKFDKQTDLIVDEYKIQELIEDKSSSTNDNDDDLVLVDLAYQNNYWDSGIFENCIHSNKGGNLSLVCTVTPFDTTLMQVGAEVQITEGINSGTWTILSINKFELILNKTSGIEEGSSDTPITYYISSLIKNRSIRDGFTEDQFVRNPETSTNSRHNPKYHMARWFQWFGSGLRKKQSSELLKVTNYKNNDKAQMKINSTDLVNELPGLITVGADENLGRLRAYKQPFFSGEKIEISYTDVTFKEFIALYENWRYGISGNRLESRGYVTLNTPLGIYDAYPFGDGAFSHDRKTNVLSFKGKIKGKSVSNPTLVSVVQENKNTVTLHWDYVSEYISPTVDAQYSIDGVNWITLHQFFNVKQGTIIDDIFTNIITGTNVYFRVIANTNDFVNKISNTLTVDWDYNPYTIIVNNKAENADCGYSRLVLDIKGKANFNVEYTYQFLPGGGKLYVTNLDGTGGNVIIETGYGLPVSGTDSTTLNIDGTTARLFMELLNSDKAEGLQPLNCTVGDTEYTVYAYLSVKFTDTITNTFKIFDLQTITTKKYLEFTPPVE</sequence>
<organism evidence="1 2">
    <name type="scientific">Chryseobacterium aquifrigidense</name>
    <dbReference type="NCBI Taxonomy" id="558021"/>
    <lineage>
        <taxon>Bacteria</taxon>
        <taxon>Pseudomonadati</taxon>
        <taxon>Bacteroidota</taxon>
        <taxon>Flavobacteriia</taxon>
        <taxon>Flavobacteriales</taxon>
        <taxon>Weeksellaceae</taxon>
        <taxon>Chryseobacterium group</taxon>
        <taxon>Chryseobacterium</taxon>
    </lineage>
</organism>
<reference evidence="1 2" key="1">
    <citation type="submission" date="2019-06" db="EMBL/GenBank/DDBJ databases">
        <title>Sorghum-associated microbial communities from plants grown in Nebraska, USA.</title>
        <authorList>
            <person name="Schachtman D."/>
        </authorList>
    </citation>
    <scope>NUCLEOTIDE SEQUENCE [LARGE SCALE GENOMIC DNA]</scope>
    <source>
        <strain evidence="1 2">110</strain>
    </source>
</reference>
<name>A0A543EA34_9FLAO</name>
<gene>
    <name evidence="1" type="ORF">FB551_4120</name>
</gene>
<dbReference type="RefSeq" id="WP_142018693.1">
    <property type="nucleotide sequence ID" value="NZ_VFPD01000003.1"/>
</dbReference>
<dbReference type="AlphaFoldDB" id="A0A543EA34"/>
<accession>A0A543EA34</accession>
<dbReference type="Proteomes" id="UP000316437">
    <property type="component" value="Unassembled WGS sequence"/>
</dbReference>
<protein>
    <submittedName>
        <fullName evidence="1">Uncharacterized protein</fullName>
    </submittedName>
</protein>
<proteinExistence type="predicted"/>
<evidence type="ECO:0000313" key="1">
    <source>
        <dbReference type="EMBL" id="TQM18339.1"/>
    </source>
</evidence>
<comment type="caution">
    <text evidence="1">The sequence shown here is derived from an EMBL/GenBank/DDBJ whole genome shotgun (WGS) entry which is preliminary data.</text>
</comment>
<evidence type="ECO:0000313" key="2">
    <source>
        <dbReference type="Proteomes" id="UP000316437"/>
    </source>
</evidence>
<dbReference type="EMBL" id="VFPD01000003">
    <property type="protein sequence ID" value="TQM18339.1"/>
    <property type="molecule type" value="Genomic_DNA"/>
</dbReference>
<keyword evidence="2" id="KW-1185">Reference proteome</keyword>